<evidence type="ECO:0000313" key="10">
    <source>
        <dbReference type="Proteomes" id="UP001152519"/>
    </source>
</evidence>
<evidence type="ECO:0000256" key="8">
    <source>
        <dbReference type="SAM" id="Phobius"/>
    </source>
</evidence>
<accession>A0A9W4DI90</accession>
<feature type="transmembrane region" description="Helical" evidence="8">
    <location>
        <begin position="80"/>
        <end position="101"/>
    </location>
</feature>
<keyword evidence="2" id="KW-0813">Transport</keyword>
<feature type="transmembrane region" description="Helical" evidence="8">
    <location>
        <begin position="49"/>
        <end position="68"/>
    </location>
</feature>
<comment type="subcellular location">
    <subcellularLocation>
        <location evidence="1">Membrane</location>
        <topology evidence="1">Multi-pass membrane protein</topology>
    </subcellularLocation>
</comment>
<keyword evidence="4 8" id="KW-1133">Transmembrane helix</keyword>
<evidence type="ECO:0000256" key="4">
    <source>
        <dbReference type="ARBA" id="ARBA00022989"/>
    </source>
</evidence>
<evidence type="ECO:0000256" key="2">
    <source>
        <dbReference type="ARBA" id="ARBA00022448"/>
    </source>
</evidence>
<feature type="transmembrane region" description="Helical" evidence="8">
    <location>
        <begin position="108"/>
        <end position="127"/>
    </location>
</feature>
<dbReference type="Pfam" id="PF07690">
    <property type="entry name" value="MFS_1"/>
    <property type="match status" value="1"/>
</dbReference>
<keyword evidence="10" id="KW-1185">Reference proteome</keyword>
<evidence type="ECO:0000256" key="1">
    <source>
        <dbReference type="ARBA" id="ARBA00004141"/>
    </source>
</evidence>
<evidence type="ECO:0000313" key="9">
    <source>
        <dbReference type="EMBL" id="CAG6390742.1"/>
    </source>
</evidence>
<gene>
    <name evidence="9" type="ORF">SCOCK_10210</name>
</gene>
<sequence length="256" mass="26990">MFGGAITCLLFVLNDLHHAHWVLVGWESHVGAPFIDVRMLVRNRALTATYIRVSVTFLLIYSIFYGVSQWLQEGRGLSTTGVGLVMLPMSVLAALVSIPFARRESLAVPLLATAAAALTGSAGLLVFTHTTPVWILVLVIMVFGITSGLGMLGNQAALYRQAPPESIGVAAGLMRTFTYLGAILSSGLISLAFGRRATDHGLHTVVWVLLAIGVLLVGLTLAAVRGRHAAGPETHGGNLPPASREQPPAELPEAAG</sequence>
<name>A0A9W4DI90_9ACTN</name>
<evidence type="ECO:0008006" key="11">
    <source>
        <dbReference type="Google" id="ProtNLM"/>
    </source>
</evidence>
<dbReference type="GO" id="GO:0022857">
    <property type="term" value="F:transmembrane transporter activity"/>
    <property type="evidence" value="ECO:0007669"/>
    <property type="project" value="InterPro"/>
</dbReference>
<dbReference type="PANTHER" id="PTHR42718">
    <property type="entry name" value="MAJOR FACILITATOR SUPERFAMILY MULTIDRUG TRANSPORTER MFSC"/>
    <property type="match status" value="1"/>
</dbReference>
<proteinExistence type="predicted"/>
<dbReference type="SUPFAM" id="SSF103473">
    <property type="entry name" value="MFS general substrate transporter"/>
    <property type="match status" value="1"/>
</dbReference>
<dbReference type="AlphaFoldDB" id="A0A9W4DI90"/>
<dbReference type="PANTHER" id="PTHR42718:SF9">
    <property type="entry name" value="MAJOR FACILITATOR SUPERFAMILY MULTIDRUG TRANSPORTER MFSC"/>
    <property type="match status" value="1"/>
</dbReference>
<keyword evidence="3 8" id="KW-0812">Transmembrane</keyword>
<reference evidence="9" key="1">
    <citation type="submission" date="2021-05" db="EMBL/GenBank/DDBJ databases">
        <authorList>
            <person name="Arsene-Ploetze F."/>
        </authorList>
    </citation>
    <scope>NUCLEOTIDE SEQUENCE</scope>
    <source>
        <strain evidence="9">DSM 42138</strain>
    </source>
</reference>
<protein>
    <recommendedName>
        <fullName evidence="11">Major Facilitator Superfamily protein</fullName>
    </recommendedName>
</protein>
<feature type="transmembrane region" description="Helical" evidence="8">
    <location>
        <begin position="133"/>
        <end position="152"/>
    </location>
</feature>
<organism evidence="9 10">
    <name type="scientific">Actinacidiphila cocklensis</name>
    <dbReference type="NCBI Taxonomy" id="887465"/>
    <lineage>
        <taxon>Bacteria</taxon>
        <taxon>Bacillati</taxon>
        <taxon>Actinomycetota</taxon>
        <taxon>Actinomycetes</taxon>
        <taxon>Kitasatosporales</taxon>
        <taxon>Streptomycetaceae</taxon>
        <taxon>Actinacidiphila</taxon>
    </lineage>
</organism>
<dbReference type="Proteomes" id="UP001152519">
    <property type="component" value="Unassembled WGS sequence"/>
</dbReference>
<dbReference type="GO" id="GO:0016020">
    <property type="term" value="C:membrane"/>
    <property type="evidence" value="ECO:0007669"/>
    <property type="project" value="UniProtKB-SubCell"/>
</dbReference>
<feature type="transmembrane region" description="Helical" evidence="8">
    <location>
        <begin position="205"/>
        <end position="224"/>
    </location>
</feature>
<dbReference type="Gene3D" id="1.20.1250.20">
    <property type="entry name" value="MFS general substrate transporter like domains"/>
    <property type="match status" value="1"/>
</dbReference>
<dbReference type="InterPro" id="IPR011701">
    <property type="entry name" value="MFS"/>
</dbReference>
<keyword evidence="5 8" id="KW-0472">Membrane</keyword>
<evidence type="ECO:0000256" key="7">
    <source>
        <dbReference type="SAM" id="MobiDB-lite"/>
    </source>
</evidence>
<evidence type="ECO:0000256" key="3">
    <source>
        <dbReference type="ARBA" id="ARBA00022692"/>
    </source>
</evidence>
<keyword evidence="6" id="KW-0046">Antibiotic resistance</keyword>
<comment type="caution">
    <text evidence="9">The sequence shown here is derived from an EMBL/GenBank/DDBJ whole genome shotgun (WGS) entry which is preliminary data.</text>
</comment>
<dbReference type="InterPro" id="IPR036259">
    <property type="entry name" value="MFS_trans_sf"/>
</dbReference>
<dbReference type="GO" id="GO:0046677">
    <property type="term" value="P:response to antibiotic"/>
    <property type="evidence" value="ECO:0007669"/>
    <property type="project" value="UniProtKB-KW"/>
</dbReference>
<feature type="transmembrane region" description="Helical" evidence="8">
    <location>
        <begin position="173"/>
        <end position="193"/>
    </location>
</feature>
<evidence type="ECO:0000256" key="6">
    <source>
        <dbReference type="ARBA" id="ARBA00023251"/>
    </source>
</evidence>
<evidence type="ECO:0000256" key="5">
    <source>
        <dbReference type="ARBA" id="ARBA00023136"/>
    </source>
</evidence>
<feature type="region of interest" description="Disordered" evidence="7">
    <location>
        <begin position="230"/>
        <end position="256"/>
    </location>
</feature>
<dbReference type="EMBL" id="CAJSLV010000001">
    <property type="protein sequence ID" value="CAG6390742.1"/>
    <property type="molecule type" value="Genomic_DNA"/>
</dbReference>